<dbReference type="GO" id="GO:0006730">
    <property type="term" value="P:one-carbon metabolic process"/>
    <property type="evidence" value="ECO:0007669"/>
    <property type="project" value="InterPro"/>
</dbReference>
<sequence length="300" mass="34039">MNENKMRFDVFRGLGASILITGFKKEYLERIALEFCAQSSLPSGKSEAGIHTFLSPNKTPDHRWGVVCSVWVQKNLDDGDISLKLLVKCLLERISTSLFPKLGIRVFSWTPKPVDFYNNEKELGDFGDGYNKLEEKFDRKFLSIPMTGGDFWIERKIGIQPGFLGAGLFLYFKTIKSAIKIESKISNFLYKFSNVVQIYGLIASGSKIGAKNINKKKVLISTNDAYCPSLKKQFGKESKVPKDVNSITEIVLNSFSINSLKTALNYLMRYLKKRKKILSFMPISYDEVKDLFDLVSLTLD</sequence>
<evidence type="ECO:0000259" key="2">
    <source>
        <dbReference type="Pfam" id="PF02741"/>
    </source>
</evidence>
<protein>
    <submittedName>
        <fullName evidence="3">Uncharacterized protein</fullName>
    </submittedName>
</protein>
<proteinExistence type="predicted"/>
<dbReference type="SUPFAM" id="SSF55112">
    <property type="entry name" value="Formylmethanofuran:tetrahydromethanopterin formyltransferase"/>
    <property type="match status" value="2"/>
</dbReference>
<dbReference type="Pfam" id="PF01913">
    <property type="entry name" value="FTR"/>
    <property type="match status" value="1"/>
</dbReference>
<evidence type="ECO:0000313" key="4">
    <source>
        <dbReference type="Proteomes" id="UP000321408"/>
    </source>
</evidence>
<dbReference type="OrthoDB" id="73512at2157"/>
<dbReference type="InterPro" id="IPR022667">
    <property type="entry name" value="ForMFR_H4MPT_ForTrfase_N"/>
</dbReference>
<dbReference type="Gene3D" id="3.30.70.520">
    <property type="match status" value="2"/>
</dbReference>
<keyword evidence="4" id="KW-1185">Reference proteome</keyword>
<evidence type="ECO:0000313" key="3">
    <source>
        <dbReference type="EMBL" id="QEE16571.1"/>
    </source>
</evidence>
<dbReference type="AlphaFoldDB" id="A0A5B9DC05"/>
<feature type="domain" description="Formylmethanofuran: tetrahydromethanopterin formyltransferase Ftr N-terminal" evidence="1">
    <location>
        <begin position="10"/>
        <end position="146"/>
    </location>
</feature>
<dbReference type="GO" id="GO:0030270">
    <property type="term" value="F:formylmethanofuran-tetrahydromethanopterin N-formyltransferase activity"/>
    <property type="evidence" value="ECO:0007669"/>
    <property type="project" value="UniProtKB-EC"/>
</dbReference>
<reference evidence="3 4" key="2">
    <citation type="journal article" date="2024" name="Int. J. Syst. Evol. Microbiol.">
        <title>Promethearchaeum syntrophicum gen. nov., sp. nov., an anaerobic, obligately syntrophic archaeon, the first isolate of the lineage 'Asgard' archaea, and proposal of the new archaeal phylum Promethearchaeota phyl. nov. and kingdom Promethearchaeati regn. nov.</title>
        <authorList>
            <person name="Imachi H."/>
            <person name="Nobu M.K."/>
            <person name="Kato S."/>
            <person name="Takaki Y."/>
            <person name="Miyazaki M."/>
            <person name="Miyata M."/>
            <person name="Ogawara M."/>
            <person name="Saito Y."/>
            <person name="Sakai S."/>
            <person name="Tahara Y.O."/>
            <person name="Takano Y."/>
            <person name="Tasumi E."/>
            <person name="Uematsu K."/>
            <person name="Yoshimura T."/>
            <person name="Itoh T."/>
            <person name="Ohkuma M."/>
            <person name="Takai K."/>
        </authorList>
    </citation>
    <scope>NUCLEOTIDE SEQUENCE [LARGE SCALE GENOMIC DNA]</scope>
    <source>
        <strain evidence="3 4">MK-D1</strain>
    </source>
</reference>
<gene>
    <name evidence="3" type="ORF">DSAG12_02401</name>
</gene>
<dbReference type="KEGG" id="psyt:DSAG12_02401"/>
<name>A0A5B9DC05_9ARCH</name>
<feature type="domain" description="Formylmethanofuran: tetrahydromethanopterin formyltransferase Ftr C-terminal" evidence="2">
    <location>
        <begin position="149"/>
        <end position="278"/>
    </location>
</feature>
<dbReference type="GeneID" id="41330388"/>
<accession>A0A5B9DC05</accession>
<evidence type="ECO:0000259" key="1">
    <source>
        <dbReference type="Pfam" id="PF01913"/>
    </source>
</evidence>
<organism evidence="3 4">
    <name type="scientific">Promethearchaeum syntrophicum</name>
    <dbReference type="NCBI Taxonomy" id="2594042"/>
    <lineage>
        <taxon>Archaea</taxon>
        <taxon>Promethearchaeati</taxon>
        <taxon>Promethearchaeota</taxon>
        <taxon>Promethearchaeia</taxon>
        <taxon>Promethearchaeales</taxon>
        <taxon>Promethearchaeaceae</taxon>
        <taxon>Promethearchaeum</taxon>
    </lineage>
</organism>
<dbReference type="InterPro" id="IPR002770">
    <property type="entry name" value="ForMFR_H4MPT_ForTrfase_C"/>
</dbReference>
<dbReference type="InterPro" id="IPR023447">
    <property type="entry name" value="ForMFR_H4MPT_ForTrfase_fd-like"/>
</dbReference>
<dbReference type="Pfam" id="PF02741">
    <property type="entry name" value="FTR_C"/>
    <property type="match status" value="1"/>
</dbReference>
<reference evidence="3 4" key="1">
    <citation type="journal article" date="2020" name="Nature">
        <title>Isolation of an archaeon at the prokaryote-eukaryote interface.</title>
        <authorList>
            <person name="Imachi H."/>
            <person name="Nobu M.K."/>
            <person name="Nakahara N."/>
            <person name="Morono Y."/>
            <person name="Ogawara M."/>
            <person name="Takaki Y."/>
            <person name="Takano Y."/>
            <person name="Uematsu K."/>
            <person name="Ikuta T."/>
            <person name="Ito M."/>
            <person name="Matsui Y."/>
            <person name="Miyazaki M."/>
            <person name="Murata K."/>
            <person name="Saito Y."/>
            <person name="Sakai S."/>
            <person name="Song C."/>
            <person name="Tasumi E."/>
            <person name="Yamanaka Y."/>
            <person name="Yamaguchi T."/>
            <person name="Kamagata Y."/>
            <person name="Tamaki H."/>
            <person name="Takai K."/>
        </authorList>
    </citation>
    <scope>NUCLEOTIDE SEQUENCE [LARGE SCALE GENOMIC DNA]</scope>
    <source>
        <strain evidence="3 4">MK-D1</strain>
    </source>
</reference>
<dbReference type="RefSeq" id="WP_147663444.1">
    <property type="nucleotide sequence ID" value="NZ_CP042905.2"/>
</dbReference>
<dbReference type="EMBL" id="CP042905">
    <property type="protein sequence ID" value="QEE16571.1"/>
    <property type="molecule type" value="Genomic_DNA"/>
</dbReference>
<dbReference type="Proteomes" id="UP000321408">
    <property type="component" value="Chromosome"/>
</dbReference>